<protein>
    <recommendedName>
        <fullName evidence="2">F-box domain-containing protein</fullName>
    </recommendedName>
</protein>
<feature type="compositionally biased region" description="Low complexity" evidence="1">
    <location>
        <begin position="185"/>
        <end position="195"/>
    </location>
</feature>
<feature type="domain" description="F-box" evidence="2">
    <location>
        <begin position="364"/>
        <end position="409"/>
    </location>
</feature>
<keyword evidence="4" id="KW-1185">Reference proteome</keyword>
<reference evidence="4" key="1">
    <citation type="journal article" date="2020" name="Stud. Mycol.">
        <title>101 Dothideomycetes genomes: A test case for predicting lifestyles and emergence of pathogens.</title>
        <authorList>
            <person name="Haridas S."/>
            <person name="Albert R."/>
            <person name="Binder M."/>
            <person name="Bloem J."/>
            <person name="LaButti K."/>
            <person name="Salamov A."/>
            <person name="Andreopoulos B."/>
            <person name="Baker S."/>
            <person name="Barry K."/>
            <person name="Bills G."/>
            <person name="Bluhm B."/>
            <person name="Cannon C."/>
            <person name="Castanera R."/>
            <person name="Culley D."/>
            <person name="Daum C."/>
            <person name="Ezra D."/>
            <person name="Gonzalez J."/>
            <person name="Henrissat B."/>
            <person name="Kuo A."/>
            <person name="Liang C."/>
            <person name="Lipzen A."/>
            <person name="Lutzoni F."/>
            <person name="Magnuson J."/>
            <person name="Mondo S."/>
            <person name="Nolan M."/>
            <person name="Ohm R."/>
            <person name="Pangilinan J."/>
            <person name="Park H.-J."/>
            <person name="Ramirez L."/>
            <person name="Alfaro M."/>
            <person name="Sun H."/>
            <person name="Tritt A."/>
            <person name="Yoshinaga Y."/>
            <person name="Zwiers L.-H."/>
            <person name="Turgeon B."/>
            <person name="Goodwin S."/>
            <person name="Spatafora J."/>
            <person name="Crous P."/>
            <person name="Grigoriev I."/>
        </authorList>
    </citation>
    <scope>NUCLEOTIDE SEQUENCE [LARGE SCALE GENOMIC DNA]</scope>
    <source>
        <strain evidence="4">CBS 304.66</strain>
    </source>
</reference>
<dbReference type="OrthoDB" id="4194555at2759"/>
<proteinExistence type="predicted"/>
<evidence type="ECO:0000313" key="3">
    <source>
        <dbReference type="EMBL" id="KAF2266417.1"/>
    </source>
</evidence>
<dbReference type="SUPFAM" id="SSF81383">
    <property type="entry name" value="F-box domain"/>
    <property type="match status" value="1"/>
</dbReference>
<feature type="compositionally biased region" description="Polar residues" evidence="1">
    <location>
        <begin position="59"/>
        <end position="68"/>
    </location>
</feature>
<feature type="compositionally biased region" description="Low complexity" evidence="1">
    <location>
        <begin position="98"/>
        <end position="107"/>
    </location>
</feature>
<feature type="region of interest" description="Disordered" evidence="1">
    <location>
        <begin position="1040"/>
        <end position="1066"/>
    </location>
</feature>
<feature type="compositionally biased region" description="Pro residues" evidence="1">
    <location>
        <begin position="1043"/>
        <end position="1053"/>
    </location>
</feature>
<gene>
    <name evidence="3" type="ORF">CC78DRAFT_542394</name>
</gene>
<dbReference type="GO" id="GO:0043565">
    <property type="term" value="F:sequence-specific DNA binding"/>
    <property type="evidence" value="ECO:0007669"/>
    <property type="project" value="TreeGrafter"/>
</dbReference>
<evidence type="ECO:0000313" key="4">
    <source>
        <dbReference type="Proteomes" id="UP000800093"/>
    </source>
</evidence>
<feature type="region of interest" description="Disordered" evidence="1">
    <location>
        <begin position="185"/>
        <end position="235"/>
    </location>
</feature>
<organism evidence="3 4">
    <name type="scientific">Lojkania enalia</name>
    <dbReference type="NCBI Taxonomy" id="147567"/>
    <lineage>
        <taxon>Eukaryota</taxon>
        <taxon>Fungi</taxon>
        <taxon>Dikarya</taxon>
        <taxon>Ascomycota</taxon>
        <taxon>Pezizomycotina</taxon>
        <taxon>Dothideomycetes</taxon>
        <taxon>Pleosporomycetidae</taxon>
        <taxon>Pleosporales</taxon>
        <taxon>Pleosporales incertae sedis</taxon>
        <taxon>Lojkania</taxon>
    </lineage>
</organism>
<feature type="compositionally biased region" description="Low complexity" evidence="1">
    <location>
        <begin position="69"/>
        <end position="85"/>
    </location>
</feature>
<dbReference type="InterPro" id="IPR001810">
    <property type="entry name" value="F-box_dom"/>
</dbReference>
<evidence type="ECO:0000259" key="2">
    <source>
        <dbReference type="PROSITE" id="PS50181"/>
    </source>
</evidence>
<feature type="region of interest" description="Disordered" evidence="1">
    <location>
        <begin position="1"/>
        <end position="114"/>
    </location>
</feature>
<dbReference type="PROSITE" id="PS50181">
    <property type="entry name" value="FBOX"/>
    <property type="match status" value="1"/>
</dbReference>
<dbReference type="EMBL" id="ML986598">
    <property type="protein sequence ID" value="KAF2266417.1"/>
    <property type="molecule type" value="Genomic_DNA"/>
</dbReference>
<evidence type="ECO:0000256" key="1">
    <source>
        <dbReference type="SAM" id="MobiDB-lite"/>
    </source>
</evidence>
<sequence>MESDSDVPVPRNRPSGSRLESRSRSNRAGNGYDSNGGERATADSEEGHQTPRRILRPRSGTTADLSTRVSVPSSVAFPSSVQSHSTIMESSETSHPLVPVISPSSGRGSRRSRVPRRRRMGILGSPSRTDGVRRHALSTVDSLPPSFQTHVPEAPSDLDMDFDEHLEDDLSIDNSYVSTYAALSNQNQSVVSSSSTSPRRRRDPIPALLPPGDDSEADELVTRPSSPPSLEASSLHTSLENILAGPDMLRYNASKRSRASEKPEGLYEKDLKRMITSGGAISVLLYRTGLPKAQANDVWPECRSTAKLPARYYRLNKDAYRQLDCSRKSKRYGIRDSNRPAKIPRMRLDSGTSTDVLSLPSPYVWPKGKMPTELFEEIASYLNRDDIKSMRLVCREFDRHVSQVLFNTVVVPFNTEIYGMLGQEIKPDLKGKKKVKIETIGLPWKNSDGDEVYKGYGLDVFRGFGHHILRFGMSFEVNEDSLARPPEKSLTERHTSFWGSYEWPFEEYRRFDDVAGLESAADETPRMKIAFSELSRVRELALSIDSGLGWLNGPDRSIRARILKKPPLVFGTSKHIPDRRTQAQQELWDYIESCHRATENDIKLATLYRMEVSRALSEDLEINMLLTEQPDLPFMDPHIFQEAAPHDTADIQVPSSFEEPEVLDRFVMTPSSIGTGLLISSSVLPETDAGHIMSPIIPANLTKAQKEWLLETEWAQRAFLASYMLSVMDNPTTFSSVHSLNVSRLSDRYLHMINRHDFWDSLPNLSNLTINVIPGYRTVNKDEAGFVDTPKTSPSNAIDPFYDLLKRVISCRNNIKKLGFGWITGGEHAEGVHARNKLLLPAPLLPADKALTHDFAAIGKRLLQFPHVEELRFENCWMTPPMLQSLVEQHDMFALKSLVLNSVSLTAILRDNANGHPNHAQQVGGVLGAVANIWPQIPAPNGQQAQQGQQNQITPQQMLQFHVQALQLQIQQFAAQAGAHHQTQLGALQVQLQGALNMQHQLQMAQANGQQPLGNQANQQFAGLLAQAAQQAAVAVAAANAVAPPPPPPPPPAATLNPSNPQTALQSLPREGSWTYILDIISPGLNLADFNSGFSRANPNRITSLESIHLNSCGYVKLPHVHYDQSAIEPINPIPKNPFFTKKYSALQPAMLSSKWPLLGEIVQEVNINELAALNAGWYLETGWRNAEKASAPEFDGCLPGGTGRITGIVRKLDRHADASRNTS</sequence>
<dbReference type="Proteomes" id="UP000800093">
    <property type="component" value="Unassembled WGS sequence"/>
</dbReference>
<name>A0A9P4KEI9_9PLEO</name>
<comment type="caution">
    <text evidence="3">The sequence shown here is derived from an EMBL/GenBank/DDBJ whole genome shotgun (WGS) entry which is preliminary data.</text>
</comment>
<accession>A0A9P4KEI9</accession>
<dbReference type="GO" id="GO:0010468">
    <property type="term" value="P:regulation of gene expression"/>
    <property type="evidence" value="ECO:0007669"/>
    <property type="project" value="TreeGrafter"/>
</dbReference>
<dbReference type="PANTHER" id="PTHR14312:SF1">
    <property type="entry name" value="BASIC-LEUCINE ZIPPER TRANSCRIPTION FACTOR A"/>
    <property type="match status" value="1"/>
</dbReference>
<dbReference type="GO" id="GO:0005634">
    <property type="term" value="C:nucleus"/>
    <property type="evidence" value="ECO:0007669"/>
    <property type="project" value="TreeGrafter"/>
</dbReference>
<dbReference type="AlphaFoldDB" id="A0A9P4KEI9"/>
<dbReference type="InterPro" id="IPR036047">
    <property type="entry name" value="F-box-like_dom_sf"/>
</dbReference>
<feature type="compositionally biased region" description="Basic and acidic residues" evidence="1">
    <location>
        <begin position="40"/>
        <end position="49"/>
    </location>
</feature>
<dbReference type="PANTHER" id="PTHR14312">
    <property type="entry name" value="CREB/ATF BZIP TRANSCRIPTION FACTOR"/>
    <property type="match status" value="1"/>
</dbReference>